<evidence type="ECO:0000256" key="2">
    <source>
        <dbReference type="ARBA" id="ARBA00022490"/>
    </source>
</evidence>
<evidence type="ECO:0000256" key="5">
    <source>
        <dbReference type="ARBA" id="ARBA00022833"/>
    </source>
</evidence>
<dbReference type="GO" id="GO:0008270">
    <property type="term" value="F:zinc ion binding"/>
    <property type="evidence" value="ECO:0007669"/>
    <property type="project" value="UniProtKB-KW"/>
</dbReference>
<evidence type="ECO:0000313" key="9">
    <source>
        <dbReference type="Proteomes" id="UP001189624"/>
    </source>
</evidence>
<dbReference type="AlphaFoldDB" id="A0AA86V5R2"/>
<dbReference type="NCBIfam" id="TIGR01566">
    <property type="entry name" value="ZF_HD_prot_N"/>
    <property type="match status" value="1"/>
</dbReference>
<reference evidence="8" key="1">
    <citation type="submission" date="2023-10" db="EMBL/GenBank/DDBJ databases">
        <authorList>
            <person name="Domelevo Entfellner J.-B."/>
        </authorList>
    </citation>
    <scope>NUCLEOTIDE SEQUENCE</scope>
</reference>
<keyword evidence="3" id="KW-0479">Metal-binding</keyword>
<dbReference type="GO" id="GO:0005737">
    <property type="term" value="C:cytoplasm"/>
    <property type="evidence" value="ECO:0007669"/>
    <property type="project" value="UniProtKB-SubCell"/>
</dbReference>
<evidence type="ECO:0000313" key="8">
    <source>
        <dbReference type="EMBL" id="CAJ1829149.1"/>
    </source>
</evidence>
<comment type="subcellular location">
    <subcellularLocation>
        <location evidence="1">Cytoplasm</location>
    </subcellularLocation>
</comment>
<dbReference type="GO" id="GO:0050793">
    <property type="term" value="P:regulation of developmental process"/>
    <property type="evidence" value="ECO:0007669"/>
    <property type="project" value="TreeGrafter"/>
</dbReference>
<keyword evidence="2" id="KW-0963">Cytoplasm</keyword>
<keyword evidence="5" id="KW-0862">Zinc</keyword>
<dbReference type="GO" id="GO:0003700">
    <property type="term" value="F:DNA-binding transcription factor activity"/>
    <property type="evidence" value="ECO:0007669"/>
    <property type="project" value="TreeGrafter"/>
</dbReference>
<evidence type="ECO:0000256" key="4">
    <source>
        <dbReference type="ARBA" id="ARBA00022771"/>
    </source>
</evidence>
<organism evidence="8 9">
    <name type="scientific">Sphenostylis stenocarpa</name>
    <dbReference type="NCBI Taxonomy" id="92480"/>
    <lineage>
        <taxon>Eukaryota</taxon>
        <taxon>Viridiplantae</taxon>
        <taxon>Streptophyta</taxon>
        <taxon>Embryophyta</taxon>
        <taxon>Tracheophyta</taxon>
        <taxon>Spermatophyta</taxon>
        <taxon>Magnoliopsida</taxon>
        <taxon>eudicotyledons</taxon>
        <taxon>Gunneridae</taxon>
        <taxon>Pentapetalae</taxon>
        <taxon>rosids</taxon>
        <taxon>fabids</taxon>
        <taxon>Fabales</taxon>
        <taxon>Fabaceae</taxon>
        <taxon>Papilionoideae</taxon>
        <taxon>50 kb inversion clade</taxon>
        <taxon>NPAAA clade</taxon>
        <taxon>indigoferoid/millettioid clade</taxon>
        <taxon>Phaseoleae</taxon>
        <taxon>Sphenostylis</taxon>
    </lineage>
</organism>
<dbReference type="Pfam" id="PF04770">
    <property type="entry name" value="ZF-HD_dimer"/>
    <property type="match status" value="1"/>
</dbReference>
<dbReference type="PANTHER" id="PTHR31948:SF162">
    <property type="entry name" value="MINI ZINC FINGER PROTEIN 2"/>
    <property type="match status" value="1"/>
</dbReference>
<dbReference type="Proteomes" id="UP001189624">
    <property type="component" value="Chromosome 1"/>
</dbReference>
<keyword evidence="9" id="KW-1185">Reference proteome</keyword>
<dbReference type="InterPro" id="IPR006456">
    <property type="entry name" value="ZF_HD_homeobox_Cys/His_dimer"/>
</dbReference>
<evidence type="ECO:0000259" key="7">
    <source>
        <dbReference type="PROSITE" id="PS51523"/>
    </source>
</evidence>
<feature type="domain" description="ZF-HD dimerization-type" evidence="7">
    <location>
        <begin position="67"/>
        <end position="116"/>
    </location>
</feature>
<protein>
    <recommendedName>
        <fullName evidence="7">ZF-HD dimerization-type domain-containing protein</fullName>
    </recommendedName>
</protein>
<evidence type="ECO:0000256" key="3">
    <source>
        <dbReference type="ARBA" id="ARBA00022723"/>
    </source>
</evidence>
<dbReference type="PROSITE" id="PS51523">
    <property type="entry name" value="ZF_HD_DIMER"/>
    <property type="match status" value="1"/>
</dbReference>
<evidence type="ECO:0000256" key="1">
    <source>
        <dbReference type="ARBA" id="ARBA00004496"/>
    </source>
</evidence>
<dbReference type="GO" id="GO:0000976">
    <property type="term" value="F:transcription cis-regulatory region binding"/>
    <property type="evidence" value="ECO:0007669"/>
    <property type="project" value="TreeGrafter"/>
</dbReference>
<name>A0AA86V5R2_9FABA</name>
<feature type="compositionally biased region" description="Polar residues" evidence="6">
    <location>
        <begin position="13"/>
        <end position="23"/>
    </location>
</feature>
<evidence type="ECO:0000256" key="6">
    <source>
        <dbReference type="SAM" id="MobiDB-lite"/>
    </source>
</evidence>
<keyword evidence="4" id="KW-0863">Zinc-finger</keyword>
<accession>A0AA86V5R2</accession>
<dbReference type="EMBL" id="OY731398">
    <property type="protein sequence ID" value="CAJ1829149.1"/>
    <property type="molecule type" value="Genomic_DNA"/>
</dbReference>
<dbReference type="Gramene" id="rna-AYBTSS11_LOCUS1355">
    <property type="protein sequence ID" value="CAJ1829149.1"/>
    <property type="gene ID" value="gene-AYBTSS11_LOCUS1355"/>
</dbReference>
<gene>
    <name evidence="8" type="ORF">AYBTSS11_LOCUS1355</name>
</gene>
<dbReference type="PANTHER" id="PTHR31948">
    <property type="entry name" value="ZINC-FINGER HOMEODOMAIN PROTEIN 2"/>
    <property type="match status" value="1"/>
</dbReference>
<sequence>MLSAVPQGDAQGLQGTSVRSHTQRSLGFEGTEFEGQHTMMRRVTLRTEPPRRCPNNNTVTIVKNVQNGECQRNHAIKMGGFAQDGCMEFLPGGAEGTAKALICGACGCHKNYHRREIHIHVTCQCASHPNNGQA</sequence>
<dbReference type="GO" id="GO:0005634">
    <property type="term" value="C:nucleus"/>
    <property type="evidence" value="ECO:0007669"/>
    <property type="project" value="TreeGrafter"/>
</dbReference>
<feature type="region of interest" description="Disordered" evidence="6">
    <location>
        <begin position="1"/>
        <end position="23"/>
    </location>
</feature>
<proteinExistence type="predicted"/>